<protein>
    <submittedName>
        <fullName evidence="8">MFS transporter</fullName>
    </submittedName>
</protein>
<dbReference type="Pfam" id="PF07690">
    <property type="entry name" value="MFS_1"/>
    <property type="match status" value="1"/>
</dbReference>
<evidence type="ECO:0000256" key="3">
    <source>
        <dbReference type="ARBA" id="ARBA00022692"/>
    </source>
</evidence>
<dbReference type="PANTHER" id="PTHR43124:SF3">
    <property type="entry name" value="CHLORAMPHENICOL EFFLUX PUMP RV0191"/>
    <property type="match status" value="1"/>
</dbReference>
<dbReference type="CDD" id="cd06174">
    <property type="entry name" value="MFS"/>
    <property type="match status" value="1"/>
</dbReference>
<feature type="domain" description="Major facilitator superfamily (MFS) profile" evidence="7">
    <location>
        <begin position="20"/>
        <end position="415"/>
    </location>
</feature>
<evidence type="ECO:0000256" key="6">
    <source>
        <dbReference type="SAM" id="Phobius"/>
    </source>
</evidence>
<evidence type="ECO:0000259" key="7">
    <source>
        <dbReference type="PROSITE" id="PS50850"/>
    </source>
</evidence>
<feature type="transmembrane region" description="Helical" evidence="6">
    <location>
        <begin position="52"/>
        <end position="77"/>
    </location>
</feature>
<sequence>MSSSAAAPSLPGDPPGGRRAVVVWSIGVAVYFVAVVFRTSLGVAGLDAVERFHINASALSTFSILQLLVYAGMQIPVGLMVDRLGTKKVLTIGVVLFTVGQLGFAFSSSYGMALASRALLGCGDAMTFISVLRLGTRWFPARRGPLVAQLAGLVGMAGNLVSTLVLARLLHGVGWETAFAGSAVLGVLVLVLMVLFLKDHPEGFEPAPLPTTHKGAAYVRAQIAASWREPGTRLGLWVHFTTQFPAMVFLLLWGLPFLVEAQGLSRGTAGELLTLVVLSNMVIGLVYGQIVARHHTARLPLALGTVAAVAVLWAAPMAWPGRSPMWLLLVMCVGLGACGPASMIGFDFARPANPPERQGTGSGIVNMGGFVASMTTLLAVGVLLDATGDNYRIAFAAVFVLQGVGVSQILRLRKRAARAERERLVASRVASVHVPV</sequence>
<name>A0AAU8IV22_9ACTN</name>
<proteinExistence type="predicted"/>
<feature type="transmembrane region" description="Helical" evidence="6">
    <location>
        <begin position="89"/>
        <end position="108"/>
    </location>
</feature>
<feature type="transmembrane region" description="Helical" evidence="6">
    <location>
        <begin position="299"/>
        <end position="319"/>
    </location>
</feature>
<organism evidence="8">
    <name type="scientific">Streptomyces tabacisoli</name>
    <dbReference type="NCBI Taxonomy" id="3156398"/>
    <lineage>
        <taxon>Bacteria</taxon>
        <taxon>Bacillati</taxon>
        <taxon>Actinomycetota</taxon>
        <taxon>Actinomycetes</taxon>
        <taxon>Kitasatosporales</taxon>
        <taxon>Streptomycetaceae</taxon>
        <taxon>Streptomyces</taxon>
    </lineage>
</organism>
<dbReference type="KEGG" id="stac:ABII15_18845"/>
<reference evidence="8" key="1">
    <citation type="submission" date="2024-06" db="EMBL/GenBank/DDBJ databases">
        <title>Streptomyces sp. strain HUAS MG91 genome sequences.</title>
        <authorList>
            <person name="Mo P."/>
        </authorList>
    </citation>
    <scope>NUCLEOTIDE SEQUENCE</scope>
    <source>
        <strain evidence="8">HUAS MG91</strain>
    </source>
</reference>
<evidence type="ECO:0000256" key="5">
    <source>
        <dbReference type="ARBA" id="ARBA00023136"/>
    </source>
</evidence>
<dbReference type="InterPro" id="IPR036259">
    <property type="entry name" value="MFS_trans_sf"/>
</dbReference>
<keyword evidence="4 6" id="KW-1133">Transmembrane helix</keyword>
<accession>A0AAU8IV22</accession>
<comment type="subcellular location">
    <subcellularLocation>
        <location evidence="1">Cell membrane</location>
        <topology evidence="1">Multi-pass membrane protein</topology>
    </subcellularLocation>
</comment>
<dbReference type="GO" id="GO:0022857">
    <property type="term" value="F:transmembrane transporter activity"/>
    <property type="evidence" value="ECO:0007669"/>
    <property type="project" value="InterPro"/>
</dbReference>
<dbReference type="RefSeq" id="WP_353943502.1">
    <property type="nucleotide sequence ID" value="NZ_CP159534.1"/>
</dbReference>
<dbReference type="AlphaFoldDB" id="A0AAU8IV22"/>
<dbReference type="InterPro" id="IPR011701">
    <property type="entry name" value="MFS"/>
</dbReference>
<keyword evidence="5 6" id="KW-0472">Membrane</keyword>
<evidence type="ECO:0000313" key="8">
    <source>
        <dbReference type="EMBL" id="XCJ71902.1"/>
    </source>
</evidence>
<feature type="transmembrane region" description="Helical" evidence="6">
    <location>
        <begin position="390"/>
        <end position="410"/>
    </location>
</feature>
<feature type="transmembrane region" description="Helical" evidence="6">
    <location>
        <begin position="325"/>
        <end position="349"/>
    </location>
</feature>
<dbReference type="InterPro" id="IPR020846">
    <property type="entry name" value="MFS_dom"/>
</dbReference>
<dbReference type="Gene3D" id="1.20.1250.20">
    <property type="entry name" value="MFS general substrate transporter like domains"/>
    <property type="match status" value="2"/>
</dbReference>
<dbReference type="PROSITE" id="PS50850">
    <property type="entry name" value="MFS"/>
    <property type="match status" value="1"/>
</dbReference>
<dbReference type="InterPro" id="IPR050189">
    <property type="entry name" value="MFS_Efflux_Transporters"/>
</dbReference>
<dbReference type="PANTHER" id="PTHR43124">
    <property type="entry name" value="PURINE EFFLUX PUMP PBUE"/>
    <property type="match status" value="1"/>
</dbReference>
<feature type="transmembrane region" description="Helical" evidence="6">
    <location>
        <begin position="178"/>
        <end position="197"/>
    </location>
</feature>
<evidence type="ECO:0000256" key="2">
    <source>
        <dbReference type="ARBA" id="ARBA00022475"/>
    </source>
</evidence>
<evidence type="ECO:0000256" key="1">
    <source>
        <dbReference type="ARBA" id="ARBA00004651"/>
    </source>
</evidence>
<keyword evidence="2" id="KW-1003">Cell membrane</keyword>
<keyword evidence="3 6" id="KW-0812">Transmembrane</keyword>
<feature type="transmembrane region" description="Helical" evidence="6">
    <location>
        <begin position="21"/>
        <end position="46"/>
    </location>
</feature>
<dbReference type="GO" id="GO:0005886">
    <property type="term" value="C:plasma membrane"/>
    <property type="evidence" value="ECO:0007669"/>
    <property type="project" value="UniProtKB-SubCell"/>
</dbReference>
<dbReference type="SUPFAM" id="SSF103473">
    <property type="entry name" value="MFS general substrate transporter"/>
    <property type="match status" value="1"/>
</dbReference>
<feature type="transmembrane region" description="Helical" evidence="6">
    <location>
        <begin position="361"/>
        <end position="384"/>
    </location>
</feature>
<gene>
    <name evidence="8" type="ORF">ABII15_18845</name>
</gene>
<feature type="transmembrane region" description="Helical" evidence="6">
    <location>
        <begin position="267"/>
        <end position="287"/>
    </location>
</feature>
<feature type="transmembrane region" description="Helical" evidence="6">
    <location>
        <begin position="146"/>
        <end position="166"/>
    </location>
</feature>
<dbReference type="EMBL" id="CP159534">
    <property type="protein sequence ID" value="XCJ71902.1"/>
    <property type="molecule type" value="Genomic_DNA"/>
</dbReference>
<feature type="transmembrane region" description="Helical" evidence="6">
    <location>
        <begin position="234"/>
        <end position="255"/>
    </location>
</feature>
<evidence type="ECO:0000256" key="4">
    <source>
        <dbReference type="ARBA" id="ARBA00022989"/>
    </source>
</evidence>